<dbReference type="AlphaFoldDB" id="A0A427BAV0"/>
<evidence type="ECO:0000256" key="5">
    <source>
        <dbReference type="SAM" id="Phobius"/>
    </source>
</evidence>
<keyword evidence="2 5" id="KW-0812">Transmembrane</keyword>
<evidence type="ECO:0000256" key="4">
    <source>
        <dbReference type="ARBA" id="ARBA00023136"/>
    </source>
</evidence>
<reference evidence="7 8" key="1">
    <citation type="journal article" date="2014" name="Agronomy (Basel)">
        <title>A Draft Genome Sequence for Ensete ventricosum, the Drought-Tolerant Tree Against Hunger.</title>
        <authorList>
            <person name="Harrison J."/>
            <person name="Moore K.A."/>
            <person name="Paszkiewicz K."/>
            <person name="Jones T."/>
            <person name="Grant M."/>
            <person name="Ambacheew D."/>
            <person name="Muzemil S."/>
            <person name="Studholme D.J."/>
        </authorList>
    </citation>
    <scope>NUCLEOTIDE SEQUENCE [LARGE SCALE GENOMIC DNA]</scope>
</reference>
<evidence type="ECO:0000259" key="6">
    <source>
        <dbReference type="Pfam" id="PF03168"/>
    </source>
</evidence>
<gene>
    <name evidence="7" type="ORF">B296_00008435</name>
</gene>
<dbReference type="Proteomes" id="UP000287651">
    <property type="component" value="Unassembled WGS sequence"/>
</dbReference>
<protein>
    <recommendedName>
        <fullName evidence="6">Late embryogenesis abundant protein LEA-2 subgroup domain-containing protein</fullName>
    </recommendedName>
</protein>
<evidence type="ECO:0000256" key="2">
    <source>
        <dbReference type="ARBA" id="ARBA00022692"/>
    </source>
</evidence>
<evidence type="ECO:0000313" key="8">
    <source>
        <dbReference type="Proteomes" id="UP000287651"/>
    </source>
</evidence>
<dbReference type="Pfam" id="PF03168">
    <property type="entry name" value="LEA_2"/>
    <property type="match status" value="1"/>
</dbReference>
<comment type="caution">
    <text evidence="7">The sequence shown here is derived from an EMBL/GenBank/DDBJ whole genome shotgun (WGS) entry which is preliminary data.</text>
</comment>
<dbReference type="GO" id="GO:0005886">
    <property type="term" value="C:plasma membrane"/>
    <property type="evidence" value="ECO:0007669"/>
    <property type="project" value="TreeGrafter"/>
</dbReference>
<name>A0A427BAV0_ENSVE</name>
<sequence length="208" mass="23020">MPTELRSPQPTLFISRPVQRTLTKRVVKLICSAFLSLLLAVCILFFVLWLGLRPHRPRFHVSSFSVTGLSANGSAPLTFSFEVAVRNPNQEIAVSYDSIFVSVYYRDDRVGASVAPAAGPFFQPPKNTTVIRGKAVGVAPAAAARTVAREARAGSVVFRLELASTVRFRMSTWDTHRHHLHVSCDVEVGPDGLITVDSKDKRCYIYFL</sequence>
<evidence type="ECO:0000256" key="3">
    <source>
        <dbReference type="ARBA" id="ARBA00022989"/>
    </source>
</evidence>
<dbReference type="GO" id="GO:0009506">
    <property type="term" value="C:plasmodesma"/>
    <property type="evidence" value="ECO:0007669"/>
    <property type="project" value="TreeGrafter"/>
</dbReference>
<dbReference type="InterPro" id="IPR044839">
    <property type="entry name" value="NDR1-like"/>
</dbReference>
<dbReference type="SUPFAM" id="SSF117070">
    <property type="entry name" value="LEA14-like"/>
    <property type="match status" value="1"/>
</dbReference>
<dbReference type="PANTHER" id="PTHR31415">
    <property type="entry name" value="OS05G0367900 PROTEIN"/>
    <property type="match status" value="1"/>
</dbReference>
<proteinExistence type="predicted"/>
<evidence type="ECO:0000256" key="1">
    <source>
        <dbReference type="ARBA" id="ARBA00004167"/>
    </source>
</evidence>
<keyword evidence="3 5" id="KW-1133">Transmembrane helix</keyword>
<organism evidence="7 8">
    <name type="scientific">Ensete ventricosum</name>
    <name type="common">Abyssinian banana</name>
    <name type="synonym">Musa ensete</name>
    <dbReference type="NCBI Taxonomy" id="4639"/>
    <lineage>
        <taxon>Eukaryota</taxon>
        <taxon>Viridiplantae</taxon>
        <taxon>Streptophyta</taxon>
        <taxon>Embryophyta</taxon>
        <taxon>Tracheophyta</taxon>
        <taxon>Spermatophyta</taxon>
        <taxon>Magnoliopsida</taxon>
        <taxon>Liliopsida</taxon>
        <taxon>Zingiberales</taxon>
        <taxon>Musaceae</taxon>
        <taxon>Ensete</taxon>
    </lineage>
</organism>
<feature type="domain" description="Late embryogenesis abundant protein LEA-2 subgroup" evidence="6">
    <location>
        <begin position="83"/>
        <end position="184"/>
    </location>
</feature>
<comment type="subcellular location">
    <subcellularLocation>
        <location evidence="1">Membrane</location>
        <topology evidence="1">Single-pass membrane protein</topology>
    </subcellularLocation>
</comment>
<keyword evidence="4 5" id="KW-0472">Membrane</keyword>
<dbReference type="EMBL" id="AMZH03000088">
    <property type="protein sequence ID" value="RRT85607.1"/>
    <property type="molecule type" value="Genomic_DNA"/>
</dbReference>
<feature type="transmembrane region" description="Helical" evidence="5">
    <location>
        <begin position="26"/>
        <end position="52"/>
    </location>
</feature>
<accession>A0A427BAV0</accession>
<dbReference type="InterPro" id="IPR004864">
    <property type="entry name" value="LEA_2"/>
</dbReference>
<evidence type="ECO:0000313" key="7">
    <source>
        <dbReference type="EMBL" id="RRT85607.1"/>
    </source>
</evidence>
<dbReference type="GO" id="GO:0098542">
    <property type="term" value="P:defense response to other organism"/>
    <property type="evidence" value="ECO:0007669"/>
    <property type="project" value="InterPro"/>
</dbReference>
<dbReference type="PANTHER" id="PTHR31415:SF3">
    <property type="entry name" value="LATE EMBRYOGENESIS ABUNDANT (LEA) HYDROXYPROLINE-RICH GLYCOPROTEIN FAMILY"/>
    <property type="match status" value="1"/>
</dbReference>